<sequence length="306" mass="32961">MAIHCQRRTDTHSDLKDSTGHLVQLARGTALITRPGIGIQFNTLPGHAIILPLPKDVRTGAVLTALASARLPTTTDQLATSLGFCGFSNHIAVDIIEELLRAGVLRRHIPHCSVSILRTGHASERLTRALSKQGVDYRVYDSPHALVHNAPTGTTAVLPGTLFPHSDLVYMLMQARIPHLTSAAMDGYAIVGPLVVPGHTACLNCLDTHYEQQDAGWKSIRLQATGRPMSADPLNGDIAALATASLITAHILPWMAAGSPHHAIPTTALCRVDYRLEDSLVKTHPPIPRWRDCMSCQMAAVTPHSA</sequence>
<protein>
    <submittedName>
        <fullName evidence="1">TOMM leader peptide-binding protein</fullName>
    </submittedName>
</protein>
<evidence type="ECO:0000313" key="2">
    <source>
        <dbReference type="Proteomes" id="UP000515275"/>
    </source>
</evidence>
<gene>
    <name evidence="1" type="ORF">GP473_07025</name>
</gene>
<name>A0A7G7YPL8_9CORY</name>
<evidence type="ECO:0000313" key="1">
    <source>
        <dbReference type="EMBL" id="QNH96438.1"/>
    </source>
</evidence>
<organism evidence="1 2">
    <name type="scientific">Corynebacterium anserum</name>
    <dbReference type="NCBI Taxonomy" id="2684406"/>
    <lineage>
        <taxon>Bacteria</taxon>
        <taxon>Bacillati</taxon>
        <taxon>Actinomycetota</taxon>
        <taxon>Actinomycetes</taxon>
        <taxon>Mycobacteriales</taxon>
        <taxon>Corynebacteriaceae</taxon>
        <taxon>Corynebacterium</taxon>
    </lineage>
</organism>
<dbReference type="InterPro" id="IPR022291">
    <property type="entry name" value="Bacteriocin_synth_cyclodeHase"/>
</dbReference>
<accession>A0A7G7YPL8</accession>
<reference evidence="1 2" key="1">
    <citation type="submission" date="2019-12" db="EMBL/GenBank/DDBJ databases">
        <title>Corynebacterium sp. nov., isolated from feces of the Anser Albifrons in China.</title>
        <authorList>
            <person name="Liu Q."/>
        </authorList>
    </citation>
    <scope>NUCLEOTIDE SEQUENCE [LARGE SCALE GENOMIC DNA]</scope>
    <source>
        <strain evidence="1 2">23H37-10</strain>
    </source>
</reference>
<dbReference type="Proteomes" id="UP000515275">
    <property type="component" value="Chromosome"/>
</dbReference>
<dbReference type="NCBIfam" id="TIGR03882">
    <property type="entry name" value="cyclo_dehyd_2"/>
    <property type="match status" value="1"/>
</dbReference>
<dbReference type="EMBL" id="CP046883">
    <property type="protein sequence ID" value="QNH96438.1"/>
    <property type="molecule type" value="Genomic_DNA"/>
</dbReference>
<dbReference type="AlphaFoldDB" id="A0A7G7YPL8"/>
<dbReference type="RefSeq" id="WP_186276768.1">
    <property type="nucleotide sequence ID" value="NZ_CP046883.1"/>
</dbReference>
<keyword evidence="2" id="KW-1185">Reference proteome</keyword>
<dbReference type="Gene3D" id="3.40.50.720">
    <property type="entry name" value="NAD(P)-binding Rossmann-like Domain"/>
    <property type="match status" value="1"/>
</dbReference>
<dbReference type="KEGG" id="cans:GP473_07025"/>
<proteinExistence type="predicted"/>